<protein>
    <submittedName>
        <fullName evidence="1">Uncharacterized protein</fullName>
    </submittedName>
</protein>
<evidence type="ECO:0000313" key="1">
    <source>
        <dbReference type="EMBL" id="BCS23568.1"/>
    </source>
</evidence>
<accession>A0A7R7XMG5</accession>
<keyword evidence="2" id="KW-1185">Reference proteome</keyword>
<dbReference type="RefSeq" id="XP_041555762.1">
    <property type="nucleotide sequence ID" value="XM_041703036.1"/>
</dbReference>
<dbReference type="EMBL" id="AP024446">
    <property type="protein sequence ID" value="BCS23568.1"/>
    <property type="molecule type" value="Genomic_DNA"/>
</dbReference>
<evidence type="ECO:0000313" key="2">
    <source>
        <dbReference type="Proteomes" id="UP000654913"/>
    </source>
</evidence>
<organism evidence="1 2">
    <name type="scientific">Aspergillus puulaauensis</name>
    <dbReference type="NCBI Taxonomy" id="1220207"/>
    <lineage>
        <taxon>Eukaryota</taxon>
        <taxon>Fungi</taxon>
        <taxon>Dikarya</taxon>
        <taxon>Ascomycota</taxon>
        <taxon>Pezizomycotina</taxon>
        <taxon>Eurotiomycetes</taxon>
        <taxon>Eurotiomycetidae</taxon>
        <taxon>Eurotiales</taxon>
        <taxon>Aspergillaceae</taxon>
        <taxon>Aspergillus</taxon>
    </lineage>
</organism>
<gene>
    <name evidence="1" type="ORF">APUU_40012S</name>
</gene>
<name>A0A7R7XMG5_9EURO</name>
<reference evidence="1" key="2">
    <citation type="submission" date="2021-02" db="EMBL/GenBank/DDBJ databases">
        <title>Aspergillus puulaauensis MK2 genome sequence.</title>
        <authorList>
            <person name="Futagami T."/>
            <person name="Mori K."/>
            <person name="Kadooka C."/>
            <person name="Tanaka T."/>
        </authorList>
    </citation>
    <scope>NUCLEOTIDE SEQUENCE</scope>
    <source>
        <strain evidence="1">MK2</strain>
    </source>
</reference>
<dbReference type="Proteomes" id="UP000654913">
    <property type="component" value="Chromosome 4"/>
</dbReference>
<dbReference type="AlphaFoldDB" id="A0A7R7XMG5"/>
<proteinExistence type="predicted"/>
<reference evidence="1" key="1">
    <citation type="submission" date="2021-01" db="EMBL/GenBank/DDBJ databases">
        <authorList>
            <consortium name="Aspergillus puulaauensis MK2 genome sequencing consortium"/>
            <person name="Kazuki M."/>
            <person name="Futagami T."/>
        </authorList>
    </citation>
    <scope>NUCLEOTIDE SEQUENCE</scope>
    <source>
        <strain evidence="1">MK2</strain>
    </source>
</reference>
<dbReference type="KEGG" id="apuu:APUU_40012S"/>
<sequence length="98" mass="10883">MLNADFANLMQGGWEEIAHSTAAFSSREGARTILTISSSITELPTDLRRMDPGEPGNYCEQIRYARLSSASSALATCLRVDDEVWRRALQYCMLLPSP</sequence>
<dbReference type="GeneID" id="64973573"/>